<proteinExistence type="predicted"/>
<accession>A0A371EW92</accession>
<evidence type="ECO:0000313" key="1">
    <source>
        <dbReference type="EMBL" id="RDX70239.1"/>
    </source>
</evidence>
<name>A0A371EW92_MUCPR</name>
<protein>
    <submittedName>
        <fullName evidence="1">Uncharacterized protein</fullName>
    </submittedName>
</protein>
<reference evidence="1" key="1">
    <citation type="submission" date="2018-05" db="EMBL/GenBank/DDBJ databases">
        <title>Draft genome of Mucuna pruriens seed.</title>
        <authorList>
            <person name="Nnadi N.E."/>
            <person name="Vos R."/>
            <person name="Hasami M.H."/>
            <person name="Devisetty U.K."/>
            <person name="Aguiy J.C."/>
        </authorList>
    </citation>
    <scope>NUCLEOTIDE SEQUENCE [LARGE SCALE GENOMIC DNA]</scope>
    <source>
        <strain evidence="1">JCA_2017</strain>
    </source>
</reference>
<feature type="non-terminal residue" evidence="1">
    <location>
        <position position="157"/>
    </location>
</feature>
<sequence>WCTVLHWCLSRSRRSRSKTGKSKSVKGDRLGFPTHSESVRLCCINPHLAESSREVSTEIISSQSLLKASQPVPRRLSTNISASSSNIFAKPGQMENNDRTLKELVTPDVVYQPLCIQYPQLEPAQTYELKRRPPQAFERIPCGLFHNETVGDSKRLY</sequence>
<evidence type="ECO:0000313" key="2">
    <source>
        <dbReference type="Proteomes" id="UP000257109"/>
    </source>
</evidence>
<comment type="caution">
    <text evidence="1">The sequence shown here is derived from an EMBL/GenBank/DDBJ whole genome shotgun (WGS) entry which is preliminary data.</text>
</comment>
<keyword evidence="2" id="KW-1185">Reference proteome</keyword>
<organism evidence="1 2">
    <name type="scientific">Mucuna pruriens</name>
    <name type="common">Velvet bean</name>
    <name type="synonym">Dolichos pruriens</name>
    <dbReference type="NCBI Taxonomy" id="157652"/>
    <lineage>
        <taxon>Eukaryota</taxon>
        <taxon>Viridiplantae</taxon>
        <taxon>Streptophyta</taxon>
        <taxon>Embryophyta</taxon>
        <taxon>Tracheophyta</taxon>
        <taxon>Spermatophyta</taxon>
        <taxon>Magnoliopsida</taxon>
        <taxon>eudicotyledons</taxon>
        <taxon>Gunneridae</taxon>
        <taxon>Pentapetalae</taxon>
        <taxon>rosids</taxon>
        <taxon>fabids</taxon>
        <taxon>Fabales</taxon>
        <taxon>Fabaceae</taxon>
        <taxon>Papilionoideae</taxon>
        <taxon>50 kb inversion clade</taxon>
        <taxon>NPAAA clade</taxon>
        <taxon>indigoferoid/millettioid clade</taxon>
        <taxon>Phaseoleae</taxon>
        <taxon>Mucuna</taxon>
    </lineage>
</organism>
<dbReference type="AlphaFoldDB" id="A0A371EW92"/>
<dbReference type="EMBL" id="QJKJ01011786">
    <property type="protein sequence ID" value="RDX70239.1"/>
    <property type="molecule type" value="Genomic_DNA"/>
</dbReference>
<dbReference type="Proteomes" id="UP000257109">
    <property type="component" value="Unassembled WGS sequence"/>
</dbReference>
<gene>
    <name evidence="1" type="ORF">CR513_50543</name>
</gene>
<feature type="non-terminal residue" evidence="1">
    <location>
        <position position="1"/>
    </location>
</feature>